<dbReference type="AlphaFoldDB" id="A0A0N5CTI2"/>
<organism evidence="4">
    <name type="scientific">Thelazia callipaeda</name>
    <name type="common">Oriental eyeworm</name>
    <name type="synonym">Parasitic nematode</name>
    <dbReference type="NCBI Taxonomy" id="103827"/>
    <lineage>
        <taxon>Eukaryota</taxon>
        <taxon>Metazoa</taxon>
        <taxon>Ecdysozoa</taxon>
        <taxon>Nematoda</taxon>
        <taxon>Chromadorea</taxon>
        <taxon>Rhabditida</taxon>
        <taxon>Spirurina</taxon>
        <taxon>Spiruromorpha</taxon>
        <taxon>Thelazioidea</taxon>
        <taxon>Thelaziidae</taxon>
        <taxon>Thelazia</taxon>
    </lineage>
</organism>
<protein>
    <submittedName>
        <fullName evidence="4">TFR_dimer domain-containing protein</fullName>
    </submittedName>
</protein>
<proteinExistence type="predicted"/>
<dbReference type="InterPro" id="IPR039373">
    <property type="entry name" value="Peptidase_M28B"/>
</dbReference>
<reference evidence="4" key="1">
    <citation type="submission" date="2017-02" db="UniProtKB">
        <authorList>
            <consortium name="WormBaseParasite"/>
        </authorList>
    </citation>
    <scope>IDENTIFICATION</scope>
</reference>
<dbReference type="Proteomes" id="UP000276776">
    <property type="component" value="Unassembled WGS sequence"/>
</dbReference>
<reference evidence="2 3" key="2">
    <citation type="submission" date="2018-11" db="EMBL/GenBank/DDBJ databases">
        <authorList>
            <consortium name="Pathogen Informatics"/>
        </authorList>
    </citation>
    <scope>NUCLEOTIDE SEQUENCE [LARGE SCALE GENOMIC DNA]</scope>
</reference>
<keyword evidence="3" id="KW-1185">Reference proteome</keyword>
<dbReference type="InterPro" id="IPR036757">
    <property type="entry name" value="TFR-like_dimer_dom_sf"/>
</dbReference>
<dbReference type="InterPro" id="IPR007365">
    <property type="entry name" value="TFR-like_dimer_dom"/>
</dbReference>
<evidence type="ECO:0000313" key="4">
    <source>
        <dbReference type="WBParaSite" id="TCLT_0000354201-mRNA-1"/>
    </source>
</evidence>
<dbReference type="GO" id="GO:0004180">
    <property type="term" value="F:carboxypeptidase activity"/>
    <property type="evidence" value="ECO:0007669"/>
    <property type="project" value="TreeGrafter"/>
</dbReference>
<dbReference type="PANTHER" id="PTHR10404">
    <property type="entry name" value="N-ACETYLATED-ALPHA-LINKED ACIDIC DIPEPTIDASE"/>
    <property type="match status" value="1"/>
</dbReference>
<name>A0A0N5CTI2_THECL</name>
<gene>
    <name evidence="2" type="ORF">TCLT_LOCUS3533</name>
</gene>
<dbReference type="Pfam" id="PF04253">
    <property type="entry name" value="TFR_dimer"/>
    <property type="match status" value="1"/>
</dbReference>
<evidence type="ECO:0000259" key="1">
    <source>
        <dbReference type="Pfam" id="PF04253"/>
    </source>
</evidence>
<dbReference type="EMBL" id="UYYF01001711">
    <property type="protein sequence ID" value="VDN00072.1"/>
    <property type="molecule type" value="Genomic_DNA"/>
</dbReference>
<evidence type="ECO:0000313" key="2">
    <source>
        <dbReference type="EMBL" id="VDN00072.1"/>
    </source>
</evidence>
<sequence>MYEIPWLLDNFVDQNYTALTAIGQLWLEIGRDIADSLIIPFNLHDYALALADFISRMEQQLENIGIAKVIGIKAYHLIFHNLRKALYQFQTQANLLQEIIQSVNTGQESVSIKQAEMLNNRLQYIERAFVAEQGIYPERSEFRHLIFSSNRIYNDYGNSLFGGIVDPAFQWQHMLSRGNKSKADYWLKIVKIGLTKLQYAIESATLIIDFDGFYD</sequence>
<dbReference type="STRING" id="103827.A0A0N5CTI2"/>
<dbReference type="Gene3D" id="1.20.930.40">
    <property type="entry name" value="Transferrin receptor-like, dimerisation domain"/>
    <property type="match status" value="1"/>
</dbReference>
<dbReference type="PANTHER" id="PTHR10404:SF46">
    <property type="entry name" value="VACUOLAR PROTEIN SORTING-ASSOCIATED PROTEIN 70"/>
    <property type="match status" value="1"/>
</dbReference>
<feature type="domain" description="Transferrin receptor-like dimerisation" evidence="1">
    <location>
        <begin position="79"/>
        <end position="193"/>
    </location>
</feature>
<dbReference type="SUPFAM" id="SSF47672">
    <property type="entry name" value="Transferrin receptor-like dimerisation domain"/>
    <property type="match status" value="1"/>
</dbReference>
<evidence type="ECO:0000313" key="3">
    <source>
        <dbReference type="Proteomes" id="UP000276776"/>
    </source>
</evidence>
<dbReference type="OrthoDB" id="5842410at2759"/>
<accession>A0A0N5CTI2</accession>
<dbReference type="WBParaSite" id="TCLT_0000354201-mRNA-1">
    <property type="protein sequence ID" value="TCLT_0000354201-mRNA-1"/>
    <property type="gene ID" value="TCLT_0000354201"/>
</dbReference>